<dbReference type="UniPathway" id="UPA00164"/>
<dbReference type="PANTHER" id="PTHR45825">
    <property type="entry name" value="GRANULE-BOUND STARCH SYNTHASE 1, CHLOROPLASTIC/AMYLOPLASTIC"/>
    <property type="match status" value="1"/>
</dbReference>
<evidence type="ECO:0000256" key="2">
    <source>
        <dbReference type="ARBA" id="ARBA00002764"/>
    </source>
</evidence>
<dbReference type="InterPro" id="IPR013534">
    <property type="entry name" value="Starch_synth_cat_dom"/>
</dbReference>
<sequence>MRITFAASECVPYINTGGLADVLGALPREVARQGHQVTMYLPFYKQVSAKVKERVVAIKSLTIPFQYYNRFVTVLNGGIQDGVQFYFIDCPELFDREYVYATPTGDYQDNWERFGLFCRAVLEASKQLGVPDVFHVHDWETAMLPVYLRTVYYFDPQLRSAGVMLTVHNAGYQGWFPPNTVERLLLPWEIYKPERAEHYSTLNFLKGGLVYSDVITTVSRKYAEEIQTAEFGNGLEDTFRRRATDLHGILNGIDTVKWDPATDGNIAAHYTAGNLEGKVSCRRDLLHAFGLEPAREDAPLLGIVSRFATQKGFDLIAQISDALAAEDLYLAVLGDGEPYYENLFRSLQERHRGKISVRIPYDRAMAHKVEAGADIFLMPSRYEPCGLGQLYSLRYGTIPVVRATGGLDEAVEEWSPETGQGTGFKFHGYNPGDFLAAIQRATHVFRTDKKAWSKLIHNAMTQDHSWIGPAAEYIELYEEVARRRS</sequence>
<evidence type="ECO:0000256" key="8">
    <source>
        <dbReference type="HAMAP-Rule" id="MF_00484"/>
    </source>
</evidence>
<dbReference type="PANTHER" id="PTHR45825:SF11">
    <property type="entry name" value="ALPHA AMYLASE DOMAIN-CONTAINING PROTEIN"/>
    <property type="match status" value="1"/>
</dbReference>
<feature type="domain" description="Glycosyl transferase family 1" evidence="9">
    <location>
        <begin position="294"/>
        <end position="441"/>
    </location>
</feature>
<evidence type="ECO:0000313" key="11">
    <source>
        <dbReference type="EMBL" id="AXC14241.1"/>
    </source>
</evidence>
<reference evidence="11 12" key="1">
    <citation type="journal article" date="2018" name="Front. Microbiol.">
        <title>Hydrolytic Capabilities as a Key to Environmental Success: Chitinolytic and Cellulolytic Acidobacteria From Acidic Sub-arctic Soils and Boreal Peatlands.</title>
        <authorList>
            <person name="Belova S.E."/>
            <person name="Ravin N.V."/>
            <person name="Pankratov T.A."/>
            <person name="Rakitin A.L."/>
            <person name="Ivanova A.A."/>
            <person name="Beletsky A.V."/>
            <person name="Mardanov A.V."/>
            <person name="Sinninghe Damste J.S."/>
            <person name="Dedysh S.N."/>
        </authorList>
    </citation>
    <scope>NUCLEOTIDE SEQUENCE [LARGE SCALE GENOMIC DNA]</scope>
    <source>
        <strain evidence="11 12">SBC82</strain>
    </source>
</reference>
<accession>A0A2Z5G588</accession>
<dbReference type="InterPro" id="IPR001296">
    <property type="entry name" value="Glyco_trans_1"/>
</dbReference>
<keyword evidence="5 8" id="KW-0328">Glycosyltransferase</keyword>
<comment type="function">
    <text evidence="2 8">Synthesizes alpha-1,4-glucan chains using ADP-glucose.</text>
</comment>
<dbReference type="SUPFAM" id="SSF53756">
    <property type="entry name" value="UDP-Glycosyltransferase/glycogen phosphorylase"/>
    <property type="match status" value="1"/>
</dbReference>
<dbReference type="HAMAP" id="MF_00484">
    <property type="entry name" value="Glycogen_synth"/>
    <property type="match status" value="1"/>
</dbReference>
<proteinExistence type="inferred from homology"/>
<dbReference type="EMBL" id="CP030840">
    <property type="protein sequence ID" value="AXC14241.1"/>
    <property type="molecule type" value="Genomic_DNA"/>
</dbReference>
<evidence type="ECO:0000313" key="12">
    <source>
        <dbReference type="Proteomes" id="UP000253606"/>
    </source>
</evidence>
<protein>
    <recommendedName>
        <fullName evidence="8">Glycogen synthase</fullName>
        <ecNumber evidence="8">2.4.1.21</ecNumber>
    </recommendedName>
    <alternativeName>
        <fullName evidence="8">Starch [bacterial glycogen] synthase</fullName>
    </alternativeName>
</protein>
<dbReference type="GO" id="GO:0009011">
    <property type="term" value="F:alpha-1,4-glucan glucosyltransferase (ADP-glucose donor) activity"/>
    <property type="evidence" value="ECO:0007669"/>
    <property type="project" value="UniProtKB-UniRule"/>
</dbReference>
<evidence type="ECO:0000256" key="1">
    <source>
        <dbReference type="ARBA" id="ARBA00001478"/>
    </source>
</evidence>
<dbReference type="Proteomes" id="UP000253606">
    <property type="component" value="Chromosome"/>
</dbReference>
<evidence type="ECO:0000256" key="5">
    <source>
        <dbReference type="ARBA" id="ARBA00022676"/>
    </source>
</evidence>
<organism evidence="11 12">
    <name type="scientific">Acidisarcina polymorpha</name>
    <dbReference type="NCBI Taxonomy" id="2211140"/>
    <lineage>
        <taxon>Bacteria</taxon>
        <taxon>Pseudomonadati</taxon>
        <taxon>Acidobacteriota</taxon>
        <taxon>Terriglobia</taxon>
        <taxon>Terriglobales</taxon>
        <taxon>Acidobacteriaceae</taxon>
        <taxon>Acidisarcina</taxon>
    </lineage>
</organism>
<dbReference type="KEGG" id="abas:ACPOL_4979"/>
<evidence type="ECO:0000256" key="7">
    <source>
        <dbReference type="ARBA" id="ARBA00023056"/>
    </source>
</evidence>
<comment type="catalytic activity">
    <reaction evidence="1 8">
        <text>[(1-&gt;4)-alpha-D-glucosyl](n) + ADP-alpha-D-glucose = [(1-&gt;4)-alpha-D-glucosyl](n+1) + ADP + H(+)</text>
        <dbReference type="Rhea" id="RHEA:18189"/>
        <dbReference type="Rhea" id="RHEA-COMP:9584"/>
        <dbReference type="Rhea" id="RHEA-COMP:9587"/>
        <dbReference type="ChEBI" id="CHEBI:15378"/>
        <dbReference type="ChEBI" id="CHEBI:15444"/>
        <dbReference type="ChEBI" id="CHEBI:57498"/>
        <dbReference type="ChEBI" id="CHEBI:456216"/>
        <dbReference type="EC" id="2.4.1.21"/>
    </reaction>
</comment>
<dbReference type="NCBIfam" id="NF001899">
    <property type="entry name" value="PRK00654.1-2"/>
    <property type="match status" value="1"/>
</dbReference>
<evidence type="ECO:0000256" key="3">
    <source>
        <dbReference type="ARBA" id="ARBA00004964"/>
    </source>
</evidence>
<dbReference type="RefSeq" id="WP_114209058.1">
    <property type="nucleotide sequence ID" value="NZ_CP030840.1"/>
</dbReference>
<gene>
    <name evidence="8" type="primary">glgA</name>
    <name evidence="11" type="ORF">ACPOL_4979</name>
</gene>
<comment type="similarity">
    <text evidence="4 8">Belongs to the glycosyltransferase 1 family. Bacterial/plant glycogen synthase subfamily.</text>
</comment>
<dbReference type="EC" id="2.4.1.21" evidence="8"/>
<comment type="pathway">
    <text evidence="3 8">Glycan biosynthesis; glycogen biosynthesis.</text>
</comment>
<dbReference type="AlphaFoldDB" id="A0A2Z5G588"/>
<name>A0A2Z5G588_9BACT</name>
<comment type="caution">
    <text evidence="8">Lacks conserved residue(s) required for the propagation of feature annotation.</text>
</comment>
<dbReference type="Gene3D" id="3.40.50.2000">
    <property type="entry name" value="Glycogen Phosphorylase B"/>
    <property type="match status" value="2"/>
</dbReference>
<keyword evidence="6 8" id="KW-0808">Transferase</keyword>
<evidence type="ECO:0000259" key="10">
    <source>
        <dbReference type="Pfam" id="PF08323"/>
    </source>
</evidence>
<keyword evidence="12" id="KW-1185">Reference proteome</keyword>
<dbReference type="Pfam" id="PF08323">
    <property type="entry name" value="Glyco_transf_5"/>
    <property type="match status" value="1"/>
</dbReference>
<dbReference type="NCBIfam" id="TIGR02095">
    <property type="entry name" value="glgA"/>
    <property type="match status" value="1"/>
</dbReference>
<dbReference type="Pfam" id="PF00534">
    <property type="entry name" value="Glycos_transf_1"/>
    <property type="match status" value="1"/>
</dbReference>
<dbReference type="GO" id="GO:0005978">
    <property type="term" value="P:glycogen biosynthetic process"/>
    <property type="evidence" value="ECO:0007669"/>
    <property type="project" value="UniProtKB-UniRule"/>
</dbReference>
<dbReference type="GO" id="GO:0004373">
    <property type="term" value="F:alpha-1,4-glucan glucosyltransferase (UDP-glucose donor) activity"/>
    <property type="evidence" value="ECO:0007669"/>
    <property type="project" value="InterPro"/>
</dbReference>
<dbReference type="OrthoDB" id="9808590at2"/>
<evidence type="ECO:0000256" key="6">
    <source>
        <dbReference type="ARBA" id="ARBA00022679"/>
    </source>
</evidence>
<dbReference type="InterPro" id="IPR011835">
    <property type="entry name" value="GS/SS"/>
</dbReference>
<keyword evidence="7 8" id="KW-0320">Glycogen biosynthesis</keyword>
<evidence type="ECO:0000259" key="9">
    <source>
        <dbReference type="Pfam" id="PF00534"/>
    </source>
</evidence>
<evidence type="ECO:0000256" key="4">
    <source>
        <dbReference type="ARBA" id="ARBA00010281"/>
    </source>
</evidence>
<feature type="domain" description="Starch synthase catalytic" evidence="10">
    <location>
        <begin position="2"/>
        <end position="240"/>
    </location>
</feature>
<dbReference type="CDD" id="cd03791">
    <property type="entry name" value="GT5_Glycogen_synthase_DULL1-like"/>
    <property type="match status" value="1"/>
</dbReference>